<protein>
    <submittedName>
        <fullName evidence="1">Uncharacterized protein</fullName>
    </submittedName>
</protein>
<accession>A0A0F9EHE2</accession>
<comment type="caution">
    <text evidence="1">The sequence shown here is derived from an EMBL/GenBank/DDBJ whole genome shotgun (WGS) entry which is preliminary data.</text>
</comment>
<dbReference type="AlphaFoldDB" id="A0A0F9EHE2"/>
<evidence type="ECO:0000313" key="1">
    <source>
        <dbReference type="EMBL" id="KKL43005.1"/>
    </source>
</evidence>
<name>A0A0F9EHE2_9ZZZZ</name>
<reference evidence="1" key="1">
    <citation type="journal article" date="2015" name="Nature">
        <title>Complex archaea that bridge the gap between prokaryotes and eukaryotes.</title>
        <authorList>
            <person name="Spang A."/>
            <person name="Saw J.H."/>
            <person name="Jorgensen S.L."/>
            <person name="Zaremba-Niedzwiedzka K."/>
            <person name="Martijn J."/>
            <person name="Lind A.E."/>
            <person name="van Eijk R."/>
            <person name="Schleper C."/>
            <person name="Guy L."/>
            <person name="Ettema T.J."/>
        </authorList>
    </citation>
    <scope>NUCLEOTIDE SEQUENCE</scope>
</reference>
<sequence length="142" mass="16059">MHFFKIKPAEATHKPNSVPDFGCPKKGNDHSSEDVGCPAPFATYPGTRTGRSQAFLYMVLHQVGFAKLPRSPGELVCSYHTISPLPGTQHLECRAVYFLLHFPSRCRDSTLWSTLPCGVRTFLWIIWIIQRSFVLLRPISKN</sequence>
<proteinExistence type="predicted"/>
<dbReference type="EMBL" id="LAZR01034812">
    <property type="protein sequence ID" value="KKL43005.1"/>
    <property type="molecule type" value="Genomic_DNA"/>
</dbReference>
<dbReference type="AntiFam" id="ANF00041">
    <property type="entry name" value="Antisense to RNaseP"/>
</dbReference>
<organism evidence="1">
    <name type="scientific">marine sediment metagenome</name>
    <dbReference type="NCBI Taxonomy" id="412755"/>
    <lineage>
        <taxon>unclassified sequences</taxon>
        <taxon>metagenomes</taxon>
        <taxon>ecological metagenomes</taxon>
    </lineage>
</organism>
<gene>
    <name evidence="1" type="ORF">LCGC14_2367170</name>
</gene>